<evidence type="ECO:0000313" key="2">
    <source>
        <dbReference type="Proteomes" id="UP000299102"/>
    </source>
</evidence>
<evidence type="ECO:0000313" key="1">
    <source>
        <dbReference type="EMBL" id="GBP87215.1"/>
    </source>
</evidence>
<reference evidence="1 2" key="1">
    <citation type="journal article" date="2019" name="Commun. Biol.">
        <title>The bagworm genome reveals a unique fibroin gene that provides high tensile strength.</title>
        <authorList>
            <person name="Kono N."/>
            <person name="Nakamura H."/>
            <person name="Ohtoshi R."/>
            <person name="Tomita M."/>
            <person name="Numata K."/>
            <person name="Arakawa K."/>
        </authorList>
    </citation>
    <scope>NUCLEOTIDE SEQUENCE [LARGE SCALE GENOMIC DNA]</scope>
</reference>
<accession>A0A4C1ZKZ6</accession>
<name>A0A4C1ZKZ6_EUMVA</name>
<keyword evidence="2" id="KW-1185">Reference proteome</keyword>
<comment type="caution">
    <text evidence="1">The sequence shown here is derived from an EMBL/GenBank/DDBJ whole genome shotgun (WGS) entry which is preliminary data.</text>
</comment>
<protein>
    <submittedName>
        <fullName evidence="1">Uncharacterized protein</fullName>
    </submittedName>
</protein>
<organism evidence="1 2">
    <name type="scientific">Eumeta variegata</name>
    <name type="common">Bagworm moth</name>
    <name type="synonym">Eumeta japonica</name>
    <dbReference type="NCBI Taxonomy" id="151549"/>
    <lineage>
        <taxon>Eukaryota</taxon>
        <taxon>Metazoa</taxon>
        <taxon>Ecdysozoa</taxon>
        <taxon>Arthropoda</taxon>
        <taxon>Hexapoda</taxon>
        <taxon>Insecta</taxon>
        <taxon>Pterygota</taxon>
        <taxon>Neoptera</taxon>
        <taxon>Endopterygota</taxon>
        <taxon>Lepidoptera</taxon>
        <taxon>Glossata</taxon>
        <taxon>Ditrysia</taxon>
        <taxon>Tineoidea</taxon>
        <taxon>Psychidae</taxon>
        <taxon>Oiketicinae</taxon>
        <taxon>Eumeta</taxon>
    </lineage>
</organism>
<sequence>MKAKNSKKYQRILVVCIPFTPTYRGWKFHRDRAPRAYRPTWARPGLARPTRTVSQCTRLERNNTSRLRVLRVS</sequence>
<proteinExistence type="predicted"/>
<dbReference type="EMBL" id="BGZK01001844">
    <property type="protein sequence ID" value="GBP87215.1"/>
    <property type="molecule type" value="Genomic_DNA"/>
</dbReference>
<dbReference type="Proteomes" id="UP000299102">
    <property type="component" value="Unassembled WGS sequence"/>
</dbReference>
<dbReference type="AlphaFoldDB" id="A0A4C1ZKZ6"/>
<gene>
    <name evidence="1" type="ORF">EVAR_67066_1</name>
</gene>